<accession>A0A7Z7QR88</accession>
<evidence type="ECO:0000313" key="1">
    <source>
        <dbReference type="EMBL" id="CAD7360376.1"/>
    </source>
</evidence>
<protein>
    <submittedName>
        <fullName evidence="2">Uncharacterized protein</fullName>
    </submittedName>
</protein>
<gene>
    <name evidence="2" type="ORF">NCTC12218_02049</name>
</gene>
<dbReference type="EMBL" id="LR962863">
    <property type="protein sequence ID" value="CAD7360376.1"/>
    <property type="molecule type" value="Genomic_DNA"/>
</dbReference>
<evidence type="ECO:0000313" key="3">
    <source>
        <dbReference type="Proteomes" id="UP000264146"/>
    </source>
</evidence>
<dbReference type="EMBL" id="UHEF01000001">
    <property type="protein sequence ID" value="SUM89898.1"/>
    <property type="molecule type" value="Genomic_DNA"/>
</dbReference>
<dbReference type="AlphaFoldDB" id="A0A7Z7QR88"/>
<organism evidence="2">
    <name type="scientific">Staphylococcus schleiferi</name>
    <dbReference type="NCBI Taxonomy" id="1295"/>
    <lineage>
        <taxon>Bacteria</taxon>
        <taxon>Bacillati</taxon>
        <taxon>Bacillota</taxon>
        <taxon>Bacilli</taxon>
        <taxon>Bacillales</taxon>
        <taxon>Staphylococcaceae</taxon>
        <taxon>Staphylococcus</taxon>
    </lineage>
</organism>
<reference evidence="2" key="1">
    <citation type="submission" date="2018-06" db="EMBL/GenBank/DDBJ databases">
        <authorList>
            <consortium name="Pathogen Informatics"/>
            <person name="Doyle S."/>
        </authorList>
    </citation>
    <scope>NUCLEOTIDE SEQUENCE [LARGE SCALE GENOMIC DNA]</scope>
    <source>
        <strain evidence="2">NCTC12218</strain>
    </source>
</reference>
<proteinExistence type="predicted"/>
<evidence type="ECO:0000313" key="2">
    <source>
        <dbReference type="EMBL" id="SUM89898.1"/>
    </source>
</evidence>
<sequence>MYFNKANLDIKNLSYFKEYLKVNDDTVLCDGVAYHCSIKDIKYKKLIKVIANQDFI</sequence>
<name>A0A7Z7QR88_STASC</name>
<reference evidence="1 3" key="2">
    <citation type="submission" date="2020-11" db="EMBL/GenBank/DDBJ databases">
        <authorList>
            <consortium name="Pathogen Informatics"/>
        </authorList>
    </citation>
    <scope>NUCLEOTIDE SEQUENCE [LARGE SCALE GENOMIC DNA]</scope>
    <source>
        <strain evidence="1 3">NCTC12218</strain>
    </source>
</reference>
<dbReference type="Proteomes" id="UP000264146">
    <property type="component" value="Chromosome"/>
</dbReference>